<comment type="caution">
    <text evidence="1">The sequence shown here is derived from an EMBL/GenBank/DDBJ whole genome shotgun (WGS) entry which is preliminary data.</text>
</comment>
<organism evidence="1 2">
    <name type="scientific">Streptomyces glaucosporus</name>
    <dbReference type="NCBI Taxonomy" id="284044"/>
    <lineage>
        <taxon>Bacteria</taxon>
        <taxon>Bacillati</taxon>
        <taxon>Actinomycetota</taxon>
        <taxon>Actinomycetes</taxon>
        <taxon>Kitasatosporales</taxon>
        <taxon>Streptomycetaceae</taxon>
        <taxon>Streptomyces</taxon>
    </lineage>
</organism>
<reference evidence="1 2" key="1">
    <citation type="journal article" date="2019" name="Int. J. Syst. Evol. Microbiol.">
        <title>The Global Catalogue of Microorganisms (GCM) 10K type strain sequencing project: providing services to taxonomists for standard genome sequencing and annotation.</title>
        <authorList>
            <consortium name="The Broad Institute Genomics Platform"/>
            <consortium name="The Broad Institute Genome Sequencing Center for Infectious Disease"/>
            <person name="Wu L."/>
            <person name="Ma J."/>
        </authorList>
    </citation>
    <scope>NUCLEOTIDE SEQUENCE [LARGE SCALE GENOMIC DNA]</scope>
    <source>
        <strain evidence="1 2">JCM 6921</strain>
    </source>
</reference>
<dbReference type="Proteomes" id="UP001500058">
    <property type="component" value="Unassembled WGS sequence"/>
</dbReference>
<evidence type="ECO:0000313" key="1">
    <source>
        <dbReference type="EMBL" id="GAA2415141.1"/>
    </source>
</evidence>
<keyword evidence="2" id="KW-1185">Reference proteome</keyword>
<dbReference type="EMBL" id="BAAATJ010000033">
    <property type="protein sequence ID" value="GAA2415141.1"/>
    <property type="molecule type" value="Genomic_DNA"/>
</dbReference>
<name>A0ABN3IVI4_9ACTN</name>
<accession>A0ABN3IVI4</accession>
<protein>
    <submittedName>
        <fullName evidence="1">Uncharacterized protein</fullName>
    </submittedName>
</protein>
<evidence type="ECO:0000313" key="2">
    <source>
        <dbReference type="Proteomes" id="UP001500058"/>
    </source>
</evidence>
<sequence length="99" mass="10898">MLQVAQDGQGLFDQAVARLPGEGGHEADTAGVVLVARVVHSLLGRVGRQGRSTHRLSRRRRGSFLMPRDDVGPLRTNFRAGYMMEGFSGTWMAESIMRT</sequence>
<proteinExistence type="predicted"/>
<gene>
    <name evidence="1" type="ORF">GCM10010420_51240</name>
</gene>